<sequence length="59" mass="6820">FLAAKVFYHAYAWMSEAWRSQSHVLKLCNRDEVCELAEPPRYAWSSTPMRATDGLGYHA</sequence>
<name>A0ABU6UT63_9FABA</name>
<dbReference type="EMBL" id="JASCZI010122287">
    <property type="protein sequence ID" value="MED6164054.1"/>
    <property type="molecule type" value="Genomic_DNA"/>
</dbReference>
<evidence type="ECO:0000313" key="2">
    <source>
        <dbReference type="Proteomes" id="UP001341840"/>
    </source>
</evidence>
<organism evidence="1 2">
    <name type="scientific">Stylosanthes scabra</name>
    <dbReference type="NCBI Taxonomy" id="79078"/>
    <lineage>
        <taxon>Eukaryota</taxon>
        <taxon>Viridiplantae</taxon>
        <taxon>Streptophyta</taxon>
        <taxon>Embryophyta</taxon>
        <taxon>Tracheophyta</taxon>
        <taxon>Spermatophyta</taxon>
        <taxon>Magnoliopsida</taxon>
        <taxon>eudicotyledons</taxon>
        <taxon>Gunneridae</taxon>
        <taxon>Pentapetalae</taxon>
        <taxon>rosids</taxon>
        <taxon>fabids</taxon>
        <taxon>Fabales</taxon>
        <taxon>Fabaceae</taxon>
        <taxon>Papilionoideae</taxon>
        <taxon>50 kb inversion clade</taxon>
        <taxon>dalbergioids sensu lato</taxon>
        <taxon>Dalbergieae</taxon>
        <taxon>Pterocarpus clade</taxon>
        <taxon>Stylosanthes</taxon>
    </lineage>
</organism>
<comment type="caution">
    <text evidence="1">The sequence shown here is derived from an EMBL/GenBank/DDBJ whole genome shotgun (WGS) entry which is preliminary data.</text>
</comment>
<accession>A0ABU6UT63</accession>
<keyword evidence="2" id="KW-1185">Reference proteome</keyword>
<protein>
    <submittedName>
        <fullName evidence="1">Uncharacterized protein</fullName>
    </submittedName>
</protein>
<proteinExistence type="predicted"/>
<dbReference type="Proteomes" id="UP001341840">
    <property type="component" value="Unassembled WGS sequence"/>
</dbReference>
<evidence type="ECO:0000313" key="1">
    <source>
        <dbReference type="EMBL" id="MED6164054.1"/>
    </source>
</evidence>
<gene>
    <name evidence="1" type="ORF">PIB30_086042</name>
</gene>
<reference evidence="1 2" key="1">
    <citation type="journal article" date="2023" name="Plants (Basel)">
        <title>Bridging the Gap: Combining Genomics and Transcriptomics Approaches to Understand Stylosanthes scabra, an Orphan Legume from the Brazilian Caatinga.</title>
        <authorList>
            <person name="Ferreira-Neto J.R.C."/>
            <person name="da Silva M.D."/>
            <person name="Binneck E."/>
            <person name="de Melo N.F."/>
            <person name="da Silva R.H."/>
            <person name="de Melo A.L.T.M."/>
            <person name="Pandolfi V."/>
            <person name="Bustamante F.O."/>
            <person name="Brasileiro-Vidal A.C."/>
            <person name="Benko-Iseppon A.M."/>
        </authorList>
    </citation>
    <scope>NUCLEOTIDE SEQUENCE [LARGE SCALE GENOMIC DNA]</scope>
    <source>
        <tissue evidence="1">Leaves</tissue>
    </source>
</reference>
<feature type="non-terminal residue" evidence="1">
    <location>
        <position position="1"/>
    </location>
</feature>